<keyword evidence="2" id="KW-1185">Reference proteome</keyword>
<dbReference type="RefSeq" id="WP_179426716.1">
    <property type="nucleotide sequence ID" value="NZ_JACBZP010000001.1"/>
</dbReference>
<organism evidence="1 2">
    <name type="scientific">Spelaeicoccus albus</name>
    <dbReference type="NCBI Taxonomy" id="1280376"/>
    <lineage>
        <taxon>Bacteria</taxon>
        <taxon>Bacillati</taxon>
        <taxon>Actinomycetota</taxon>
        <taxon>Actinomycetes</taxon>
        <taxon>Micrococcales</taxon>
        <taxon>Brevibacteriaceae</taxon>
        <taxon>Spelaeicoccus</taxon>
    </lineage>
</organism>
<proteinExistence type="predicted"/>
<dbReference type="AlphaFoldDB" id="A0A7Z0D1W4"/>
<evidence type="ECO:0000313" key="1">
    <source>
        <dbReference type="EMBL" id="NYI67015.1"/>
    </source>
</evidence>
<evidence type="ECO:0000313" key="2">
    <source>
        <dbReference type="Proteomes" id="UP000539111"/>
    </source>
</evidence>
<sequence>MRKDDLIKGRKYALRPKGSGPGEPFIKATFIGPARGRQCRIRYEDGELEDLEEWVHTRLIACVWGERKFFLRDEERAARLAKADAELWDPVTEEAISAVMTASGEYTGFLRRWDTDPVSAERYWARGGVEGTPLEDDPANYQDRGGVWHLSFRSALKAARAFAAADPEMVDLYLRGWEEELKAEGFEPGGRHSHDLLRKWAPSHALVRAWSQVPRGVAAEMEIERLRALVSTAVRYLYEAGEDSKAGRIERGLHGR</sequence>
<name>A0A7Z0D1W4_9MICO</name>
<dbReference type="Proteomes" id="UP000539111">
    <property type="component" value="Unassembled WGS sequence"/>
</dbReference>
<protein>
    <submittedName>
        <fullName evidence="1">Uncharacterized protein</fullName>
    </submittedName>
</protein>
<reference evidence="1 2" key="1">
    <citation type="submission" date="2020-07" db="EMBL/GenBank/DDBJ databases">
        <title>Sequencing the genomes of 1000 actinobacteria strains.</title>
        <authorList>
            <person name="Klenk H.-P."/>
        </authorList>
    </citation>
    <scope>NUCLEOTIDE SEQUENCE [LARGE SCALE GENOMIC DNA]</scope>
    <source>
        <strain evidence="1 2">DSM 26341</strain>
    </source>
</reference>
<gene>
    <name evidence="1" type="ORF">BJY26_001321</name>
</gene>
<dbReference type="EMBL" id="JACBZP010000001">
    <property type="protein sequence ID" value="NYI67015.1"/>
    <property type="molecule type" value="Genomic_DNA"/>
</dbReference>
<comment type="caution">
    <text evidence="1">The sequence shown here is derived from an EMBL/GenBank/DDBJ whole genome shotgun (WGS) entry which is preliminary data.</text>
</comment>
<accession>A0A7Z0D1W4</accession>